<dbReference type="OrthoDB" id="9802228at2"/>
<feature type="active site" description="Nucleophile; methyl group acceptor" evidence="9">
    <location>
        <position position="133"/>
    </location>
</feature>
<dbReference type="InterPro" id="IPR023546">
    <property type="entry name" value="MGMT"/>
</dbReference>
<dbReference type="Proteomes" id="UP000197025">
    <property type="component" value="Unassembled WGS sequence"/>
</dbReference>
<accession>A0A212RDA7</accession>
<evidence type="ECO:0000256" key="4">
    <source>
        <dbReference type="ARBA" id="ARBA00022603"/>
    </source>
</evidence>
<sequence length="171" mass="18577">MHWSMAEGTPLGTLWVVAGARGVRRVIFGEDAASEWAALQAAHPEWIRWDGGLAAQAIAQILEYLRGKRKTFTVPLDPEGTAFQQAVWRETLRIPYGRTITYAELARRIGRPGATRAVGQALGANPLPILIPCHRVVASDGSLGGYTGGLSLKQWLLLLEGVAETLPAQKR</sequence>
<dbReference type="PANTHER" id="PTHR10815">
    <property type="entry name" value="METHYLATED-DNA--PROTEIN-CYSTEINE METHYLTRANSFERASE"/>
    <property type="match status" value="1"/>
</dbReference>
<dbReference type="Gene3D" id="1.10.10.10">
    <property type="entry name" value="Winged helix-like DNA-binding domain superfamily/Winged helix DNA-binding domain"/>
    <property type="match status" value="1"/>
</dbReference>
<evidence type="ECO:0000256" key="5">
    <source>
        <dbReference type="ARBA" id="ARBA00022679"/>
    </source>
</evidence>
<comment type="subcellular location">
    <subcellularLocation>
        <location evidence="9">Cytoplasm</location>
    </subcellularLocation>
</comment>
<dbReference type="EMBL" id="FYEK01000044">
    <property type="protein sequence ID" value="SNB70295.1"/>
    <property type="molecule type" value="Genomic_DNA"/>
</dbReference>
<feature type="domain" description="Methylated-DNA-[protein]-cysteine S-methyltransferase DNA binding" evidence="10">
    <location>
        <begin position="82"/>
        <end position="162"/>
    </location>
</feature>
<feature type="domain" description="Methylguanine DNA methyltransferase ribonuclease-like" evidence="11">
    <location>
        <begin position="9"/>
        <end position="78"/>
    </location>
</feature>
<organism evidence="12 13">
    <name type="scientific">Thermoflexus hugenholtzii JAD2</name>
    <dbReference type="NCBI Taxonomy" id="877466"/>
    <lineage>
        <taxon>Bacteria</taxon>
        <taxon>Bacillati</taxon>
        <taxon>Chloroflexota</taxon>
        <taxon>Thermoflexia</taxon>
        <taxon>Thermoflexales</taxon>
        <taxon>Thermoflexaceae</taxon>
        <taxon>Thermoflexus</taxon>
    </lineage>
</organism>
<dbReference type="SUPFAM" id="SSF53155">
    <property type="entry name" value="Methylated DNA-protein cysteine methyltransferase domain"/>
    <property type="match status" value="1"/>
</dbReference>
<evidence type="ECO:0000259" key="10">
    <source>
        <dbReference type="Pfam" id="PF01035"/>
    </source>
</evidence>
<evidence type="ECO:0000256" key="8">
    <source>
        <dbReference type="ARBA" id="ARBA00049348"/>
    </source>
</evidence>
<dbReference type="GO" id="GO:0006307">
    <property type="term" value="P:DNA alkylation repair"/>
    <property type="evidence" value="ECO:0007669"/>
    <property type="project" value="UniProtKB-UniRule"/>
</dbReference>
<dbReference type="CDD" id="cd06445">
    <property type="entry name" value="ATase"/>
    <property type="match status" value="1"/>
</dbReference>
<evidence type="ECO:0000256" key="7">
    <source>
        <dbReference type="ARBA" id="ARBA00023204"/>
    </source>
</evidence>
<dbReference type="Pfam" id="PF01035">
    <property type="entry name" value="DNA_binding_1"/>
    <property type="match status" value="1"/>
</dbReference>
<dbReference type="InterPro" id="IPR014048">
    <property type="entry name" value="MethylDNA_cys_MeTrfase_DNA-bd"/>
</dbReference>
<evidence type="ECO:0000256" key="1">
    <source>
        <dbReference type="ARBA" id="ARBA00001286"/>
    </source>
</evidence>
<dbReference type="InterPro" id="IPR036631">
    <property type="entry name" value="MGMT_N_sf"/>
</dbReference>
<dbReference type="AlphaFoldDB" id="A0A212RDA7"/>
<dbReference type="GO" id="GO:0005737">
    <property type="term" value="C:cytoplasm"/>
    <property type="evidence" value="ECO:0007669"/>
    <property type="project" value="UniProtKB-SubCell"/>
</dbReference>
<dbReference type="HAMAP" id="MF_00772">
    <property type="entry name" value="OGT"/>
    <property type="match status" value="1"/>
</dbReference>
<evidence type="ECO:0000313" key="12">
    <source>
        <dbReference type="EMBL" id="SNB70295.1"/>
    </source>
</evidence>
<dbReference type="RefSeq" id="WP_088571853.1">
    <property type="nucleotide sequence ID" value="NZ_FYEK01000044.1"/>
</dbReference>
<evidence type="ECO:0000259" key="11">
    <source>
        <dbReference type="Pfam" id="PF02870"/>
    </source>
</evidence>
<reference evidence="13" key="1">
    <citation type="submission" date="2017-06" db="EMBL/GenBank/DDBJ databases">
        <authorList>
            <person name="Varghese N."/>
            <person name="Submissions S."/>
        </authorList>
    </citation>
    <scope>NUCLEOTIDE SEQUENCE [LARGE SCALE GENOMIC DNA]</scope>
    <source>
        <strain evidence="13">JAD2</strain>
    </source>
</reference>
<dbReference type="SUPFAM" id="SSF46767">
    <property type="entry name" value="Methylated DNA-protein cysteine methyltransferase, C-terminal domain"/>
    <property type="match status" value="1"/>
</dbReference>
<dbReference type="NCBIfam" id="TIGR00589">
    <property type="entry name" value="ogt"/>
    <property type="match status" value="1"/>
</dbReference>
<keyword evidence="6 9" id="KW-0227">DNA damage</keyword>
<dbReference type="GO" id="GO:0032259">
    <property type="term" value="P:methylation"/>
    <property type="evidence" value="ECO:0007669"/>
    <property type="project" value="UniProtKB-KW"/>
</dbReference>
<proteinExistence type="inferred from homology"/>
<evidence type="ECO:0000256" key="6">
    <source>
        <dbReference type="ARBA" id="ARBA00022763"/>
    </source>
</evidence>
<protein>
    <recommendedName>
        <fullName evidence="9">Methylated-DNA--protein-cysteine methyltransferase</fullName>
        <ecNumber evidence="9">2.1.1.63</ecNumber>
    </recommendedName>
    <alternativeName>
        <fullName evidence="9">6-O-methylguanine-DNA methyltransferase</fullName>
        <shortName evidence="9">MGMT</shortName>
    </alternativeName>
    <alternativeName>
        <fullName evidence="9">O-6-methylguanine-DNA-alkyltransferase</fullName>
    </alternativeName>
</protein>
<comment type="function">
    <text evidence="9">Involved in the cellular defense against the biological effects of O6-methylguanine (O6-MeG) and O4-methylthymine (O4-MeT) in DNA. Repairs the methylated nucleobase in DNA by stoichiometrically transferring the methyl group to a cysteine residue in the enzyme. This is a suicide reaction: the enzyme is irreversibly inactivated.</text>
</comment>
<evidence type="ECO:0000256" key="9">
    <source>
        <dbReference type="HAMAP-Rule" id="MF_00772"/>
    </source>
</evidence>
<keyword evidence="5 9" id="KW-0808">Transferase</keyword>
<evidence type="ECO:0000313" key="13">
    <source>
        <dbReference type="Proteomes" id="UP000197025"/>
    </source>
</evidence>
<dbReference type="Pfam" id="PF02870">
    <property type="entry name" value="Methyltransf_1N"/>
    <property type="match status" value="1"/>
</dbReference>
<keyword evidence="3 9" id="KW-0963">Cytoplasm</keyword>
<keyword evidence="7 9" id="KW-0234">DNA repair</keyword>
<dbReference type="FunCoup" id="A0A212RDA7">
    <property type="interactions" value="16"/>
</dbReference>
<dbReference type="EC" id="2.1.1.63" evidence="9"/>
<dbReference type="FunFam" id="1.10.10.10:FF:000214">
    <property type="entry name" value="Methylated-DNA--protein-cysteine methyltransferase"/>
    <property type="match status" value="1"/>
</dbReference>
<evidence type="ECO:0000256" key="3">
    <source>
        <dbReference type="ARBA" id="ARBA00022490"/>
    </source>
</evidence>
<dbReference type="Gene3D" id="3.30.160.70">
    <property type="entry name" value="Methylated DNA-protein cysteine methyltransferase domain"/>
    <property type="match status" value="1"/>
</dbReference>
<name>A0A212RDA7_9CHLR</name>
<dbReference type="InterPro" id="IPR008332">
    <property type="entry name" value="MethylG_MeTrfase_N"/>
</dbReference>
<evidence type="ECO:0000256" key="2">
    <source>
        <dbReference type="ARBA" id="ARBA00008711"/>
    </source>
</evidence>
<comment type="catalytic activity">
    <reaction evidence="1 9">
        <text>a 4-O-methyl-thymidine in DNA + L-cysteinyl-[protein] = a thymidine in DNA + S-methyl-L-cysteinyl-[protein]</text>
        <dbReference type="Rhea" id="RHEA:53428"/>
        <dbReference type="Rhea" id="RHEA-COMP:10131"/>
        <dbReference type="Rhea" id="RHEA-COMP:10132"/>
        <dbReference type="Rhea" id="RHEA-COMP:13555"/>
        <dbReference type="Rhea" id="RHEA-COMP:13556"/>
        <dbReference type="ChEBI" id="CHEBI:29950"/>
        <dbReference type="ChEBI" id="CHEBI:82612"/>
        <dbReference type="ChEBI" id="CHEBI:137386"/>
        <dbReference type="ChEBI" id="CHEBI:137387"/>
        <dbReference type="EC" id="2.1.1.63"/>
    </reaction>
</comment>
<comment type="similarity">
    <text evidence="2 9">Belongs to the MGMT family.</text>
</comment>
<dbReference type="GO" id="GO:0003908">
    <property type="term" value="F:methylated-DNA-[protein]-cysteine S-methyltransferase activity"/>
    <property type="evidence" value="ECO:0007669"/>
    <property type="project" value="UniProtKB-UniRule"/>
</dbReference>
<keyword evidence="4 9" id="KW-0489">Methyltransferase</keyword>
<dbReference type="InterPro" id="IPR036388">
    <property type="entry name" value="WH-like_DNA-bd_sf"/>
</dbReference>
<dbReference type="PROSITE" id="PS00374">
    <property type="entry name" value="MGMT"/>
    <property type="match status" value="1"/>
</dbReference>
<dbReference type="PANTHER" id="PTHR10815:SF5">
    <property type="entry name" value="METHYLATED-DNA--PROTEIN-CYSTEINE METHYLTRANSFERASE"/>
    <property type="match status" value="1"/>
</dbReference>
<comment type="catalytic activity">
    <reaction evidence="8 9">
        <text>a 6-O-methyl-2'-deoxyguanosine in DNA + L-cysteinyl-[protein] = S-methyl-L-cysteinyl-[protein] + a 2'-deoxyguanosine in DNA</text>
        <dbReference type="Rhea" id="RHEA:24000"/>
        <dbReference type="Rhea" id="RHEA-COMP:10131"/>
        <dbReference type="Rhea" id="RHEA-COMP:10132"/>
        <dbReference type="Rhea" id="RHEA-COMP:11367"/>
        <dbReference type="Rhea" id="RHEA-COMP:11368"/>
        <dbReference type="ChEBI" id="CHEBI:29950"/>
        <dbReference type="ChEBI" id="CHEBI:82612"/>
        <dbReference type="ChEBI" id="CHEBI:85445"/>
        <dbReference type="ChEBI" id="CHEBI:85448"/>
        <dbReference type="EC" id="2.1.1.63"/>
    </reaction>
</comment>
<dbReference type="InParanoid" id="A0A212RDA7"/>
<keyword evidence="13" id="KW-1185">Reference proteome</keyword>
<comment type="miscellaneous">
    <text evidence="9">This enzyme catalyzes only one turnover and therefore is not strictly catalytic. According to one definition, an enzyme is a biocatalyst that acts repeatedly and over many reaction cycles.</text>
</comment>
<dbReference type="InterPro" id="IPR001497">
    <property type="entry name" value="MethylDNA_cys_MeTrfase_AS"/>
</dbReference>
<gene>
    <name evidence="12" type="ORF">SAMN02746019_00011960</name>
</gene>
<dbReference type="InterPro" id="IPR036217">
    <property type="entry name" value="MethylDNA_cys_MeTrfase_DNAb"/>
</dbReference>